<keyword evidence="3" id="KW-0732">Signal</keyword>
<gene>
    <name evidence="5" type="ORF">PBT88_01925</name>
</gene>
<evidence type="ECO:0000313" key="5">
    <source>
        <dbReference type="EMBL" id="WBO22928.1"/>
    </source>
</evidence>
<dbReference type="Pfam" id="PF00884">
    <property type="entry name" value="Sulfatase"/>
    <property type="match status" value="1"/>
</dbReference>
<evidence type="ECO:0000313" key="6">
    <source>
        <dbReference type="Proteomes" id="UP001210865"/>
    </source>
</evidence>
<sequence length="534" mass="59008">MIGRFWSRSVCAFALCTTPLAIARPVEAAAVARATAAPVGQARPNIILILSDDNSVPHDGCHPSRDLDANNVTNNFEAFAAQGMCFDHAYSTSPQCAPSRGSIFAGRNPVDIGITRFAEPAGLDVRYFSDILRASGYWVGLDARNHHLGGREDDPPHVKQALRDSGMTRLEDRFDYVNVYGTKTMTPAAITAQLGETLDKVPASKPFFLYFGFSTPHRPFVSDHRDIDASKLTLPPDWPDLPAVREDYAGSLADIRTMDRQFGAMMKLLKDRGLADNTIVVFMGDNGESMYRGKGTLYERGNHVPLIIRWPGVVKPGSRSEALVSGIDLAETFVEAAGLNADSHMTGLSLVPLLKGAAGPGHDYIFTERGEHPGSLTVSEGVDYMRAITGPRYKLIYNAMPSQPYSPVDQGGRFLDPKQQKITSDSIDVLPAVHLSDEERATGAWKAIVEAHQAKTLSPLFERLYFQRPRPIFELYDIQADPYEFNNLAGKPAYKAIEVDLRNRLDNWMALSHDYLPLATDAYRETDDPMRYKP</sequence>
<dbReference type="CDD" id="cd16027">
    <property type="entry name" value="SGSH"/>
    <property type="match status" value="1"/>
</dbReference>
<dbReference type="InterPro" id="IPR050738">
    <property type="entry name" value="Sulfatase"/>
</dbReference>
<keyword evidence="6" id="KW-1185">Reference proteome</keyword>
<dbReference type="EMBL" id="CP115174">
    <property type="protein sequence ID" value="WBO22928.1"/>
    <property type="molecule type" value="Genomic_DNA"/>
</dbReference>
<dbReference type="InterPro" id="IPR000917">
    <property type="entry name" value="Sulfatase_N"/>
</dbReference>
<organism evidence="5 6">
    <name type="scientific">Sphingomonas abietis</name>
    <dbReference type="NCBI Taxonomy" id="3012344"/>
    <lineage>
        <taxon>Bacteria</taxon>
        <taxon>Pseudomonadati</taxon>
        <taxon>Pseudomonadota</taxon>
        <taxon>Alphaproteobacteria</taxon>
        <taxon>Sphingomonadales</taxon>
        <taxon>Sphingomonadaceae</taxon>
        <taxon>Sphingomonas</taxon>
    </lineage>
</organism>
<evidence type="ECO:0000256" key="2">
    <source>
        <dbReference type="ARBA" id="ARBA00022801"/>
    </source>
</evidence>
<dbReference type="Gene3D" id="3.40.720.10">
    <property type="entry name" value="Alkaline Phosphatase, subunit A"/>
    <property type="match status" value="1"/>
</dbReference>
<feature type="chain" id="PRO_5045779845" evidence="3">
    <location>
        <begin position="24"/>
        <end position="534"/>
    </location>
</feature>
<reference evidence="5 6" key="1">
    <citation type="submission" date="2022-12" db="EMBL/GenBank/DDBJ databases">
        <title>Sphingomonas abieness sp. nov., an endophytic bacterium isolated from Abies koreana.</title>
        <authorList>
            <person name="Jiang L."/>
            <person name="Lee J."/>
        </authorList>
    </citation>
    <scope>NUCLEOTIDE SEQUENCE [LARGE SCALE GENOMIC DNA]</scope>
    <source>
        <strain evidence="6">PAMB 00755</strain>
    </source>
</reference>
<proteinExistence type="inferred from homology"/>
<feature type="signal peptide" evidence="3">
    <location>
        <begin position="1"/>
        <end position="23"/>
    </location>
</feature>
<keyword evidence="2" id="KW-0378">Hydrolase</keyword>
<feature type="domain" description="Sulfatase N-terminal" evidence="4">
    <location>
        <begin position="44"/>
        <end position="338"/>
    </location>
</feature>
<dbReference type="PANTHER" id="PTHR42693:SF53">
    <property type="entry name" value="ENDO-4-O-SULFATASE"/>
    <property type="match status" value="1"/>
</dbReference>
<evidence type="ECO:0000256" key="3">
    <source>
        <dbReference type="SAM" id="SignalP"/>
    </source>
</evidence>
<name>A0ABY7NN36_9SPHN</name>
<accession>A0ABY7NN36</accession>
<dbReference type="RefSeq" id="WP_270077567.1">
    <property type="nucleotide sequence ID" value="NZ_CP115174.1"/>
</dbReference>
<evidence type="ECO:0000259" key="4">
    <source>
        <dbReference type="Pfam" id="PF00884"/>
    </source>
</evidence>
<evidence type="ECO:0000256" key="1">
    <source>
        <dbReference type="ARBA" id="ARBA00008779"/>
    </source>
</evidence>
<dbReference type="Proteomes" id="UP001210865">
    <property type="component" value="Chromosome"/>
</dbReference>
<dbReference type="PANTHER" id="PTHR42693">
    <property type="entry name" value="ARYLSULFATASE FAMILY MEMBER"/>
    <property type="match status" value="1"/>
</dbReference>
<comment type="similarity">
    <text evidence="1">Belongs to the sulfatase family.</text>
</comment>
<protein>
    <submittedName>
        <fullName evidence="5">Sulfatase</fullName>
    </submittedName>
</protein>
<dbReference type="InterPro" id="IPR017850">
    <property type="entry name" value="Alkaline_phosphatase_core_sf"/>
</dbReference>
<dbReference type="SUPFAM" id="SSF53649">
    <property type="entry name" value="Alkaline phosphatase-like"/>
    <property type="match status" value="1"/>
</dbReference>